<evidence type="ECO:0000256" key="1">
    <source>
        <dbReference type="SAM" id="MobiDB-lite"/>
    </source>
</evidence>
<proteinExistence type="predicted"/>
<feature type="region of interest" description="Disordered" evidence="1">
    <location>
        <begin position="1"/>
        <end position="32"/>
    </location>
</feature>
<name>A0A2P2NXD8_RHIMU</name>
<reference evidence="2" key="1">
    <citation type="submission" date="2018-02" db="EMBL/GenBank/DDBJ databases">
        <title>Rhizophora mucronata_Transcriptome.</title>
        <authorList>
            <person name="Meera S.P."/>
            <person name="Sreeshan A."/>
            <person name="Augustine A."/>
        </authorList>
    </citation>
    <scope>NUCLEOTIDE SEQUENCE</scope>
    <source>
        <tissue evidence="2">Leaf</tissue>
    </source>
</reference>
<protein>
    <submittedName>
        <fullName evidence="2">Uncharacterized protein</fullName>
    </submittedName>
</protein>
<evidence type="ECO:0000313" key="2">
    <source>
        <dbReference type="EMBL" id="MBX47135.1"/>
    </source>
</evidence>
<dbReference type="EMBL" id="GGEC01066651">
    <property type="protein sequence ID" value="MBX47135.1"/>
    <property type="molecule type" value="Transcribed_RNA"/>
</dbReference>
<sequence>MTDDSTRASPRRMTPGSVVLKELNRKSRARQR</sequence>
<organism evidence="2">
    <name type="scientific">Rhizophora mucronata</name>
    <name type="common">Asiatic mangrove</name>
    <dbReference type="NCBI Taxonomy" id="61149"/>
    <lineage>
        <taxon>Eukaryota</taxon>
        <taxon>Viridiplantae</taxon>
        <taxon>Streptophyta</taxon>
        <taxon>Embryophyta</taxon>
        <taxon>Tracheophyta</taxon>
        <taxon>Spermatophyta</taxon>
        <taxon>Magnoliopsida</taxon>
        <taxon>eudicotyledons</taxon>
        <taxon>Gunneridae</taxon>
        <taxon>Pentapetalae</taxon>
        <taxon>rosids</taxon>
        <taxon>fabids</taxon>
        <taxon>Malpighiales</taxon>
        <taxon>Rhizophoraceae</taxon>
        <taxon>Rhizophora</taxon>
    </lineage>
</organism>
<dbReference type="AlphaFoldDB" id="A0A2P2NXD8"/>
<accession>A0A2P2NXD8</accession>